<evidence type="ECO:0000256" key="2">
    <source>
        <dbReference type="SAM" id="Phobius"/>
    </source>
</evidence>
<evidence type="ECO:0000313" key="3">
    <source>
        <dbReference type="EMBL" id="GAA1679620.1"/>
    </source>
</evidence>
<dbReference type="EMBL" id="BAAANY010000009">
    <property type="protein sequence ID" value="GAA1679620.1"/>
    <property type="molecule type" value="Genomic_DNA"/>
</dbReference>
<keyword evidence="2" id="KW-0472">Membrane</keyword>
<sequence length="305" mass="31283">MSYNKDQGAGPTRQIPPTGDGAVDPGTPPPPPPYQPAPVESTGETPYQQGQPSYTGQTTGDVPYQAGYAQQYPEQGSGGVPYDGYGEDYDPAEYSAQYTGDLGFDVPGQPGAAPAAGQPAAVPAAPWAPASPAAGMPAMPASVPPAAPSNVRPGTVNTAVICLLAGLAVALLSFGLMLLNQDSIVAETVKSPTFAGFEPSGVGQLVQILIYVLGGVSSVYALVVAIVALFVMRRKRKARLIAEILAWLWLVAQIAFLATGGLQGSAAYNTLNSALSGILILLTAAAAVLLLLPATGRWLRNKPAK</sequence>
<feature type="transmembrane region" description="Helical" evidence="2">
    <location>
        <begin position="208"/>
        <end position="232"/>
    </location>
</feature>
<feature type="compositionally biased region" description="Low complexity" evidence="1">
    <location>
        <begin position="16"/>
        <end position="25"/>
    </location>
</feature>
<feature type="transmembrane region" description="Helical" evidence="2">
    <location>
        <begin position="244"/>
        <end position="262"/>
    </location>
</feature>
<organism evidence="3 4">
    <name type="scientific">Fodinicola feengrottensis</name>
    <dbReference type="NCBI Taxonomy" id="435914"/>
    <lineage>
        <taxon>Bacteria</taxon>
        <taxon>Bacillati</taxon>
        <taxon>Actinomycetota</taxon>
        <taxon>Actinomycetes</taxon>
        <taxon>Mycobacteriales</taxon>
        <taxon>Fodinicola</taxon>
    </lineage>
</organism>
<protein>
    <submittedName>
        <fullName evidence="3">Uncharacterized protein</fullName>
    </submittedName>
</protein>
<keyword evidence="2" id="KW-1133">Transmembrane helix</keyword>
<name>A0ABN2GZZ2_9ACTN</name>
<gene>
    <name evidence="3" type="ORF">GCM10009765_31040</name>
</gene>
<feature type="transmembrane region" description="Helical" evidence="2">
    <location>
        <begin position="274"/>
        <end position="292"/>
    </location>
</feature>
<dbReference type="Proteomes" id="UP001500618">
    <property type="component" value="Unassembled WGS sequence"/>
</dbReference>
<reference evidence="3 4" key="1">
    <citation type="journal article" date="2019" name="Int. J. Syst. Evol. Microbiol.">
        <title>The Global Catalogue of Microorganisms (GCM) 10K type strain sequencing project: providing services to taxonomists for standard genome sequencing and annotation.</title>
        <authorList>
            <consortium name="The Broad Institute Genomics Platform"/>
            <consortium name="The Broad Institute Genome Sequencing Center for Infectious Disease"/>
            <person name="Wu L."/>
            <person name="Ma J."/>
        </authorList>
    </citation>
    <scope>NUCLEOTIDE SEQUENCE [LARGE SCALE GENOMIC DNA]</scope>
    <source>
        <strain evidence="3 4">JCM 14718</strain>
    </source>
</reference>
<keyword evidence="2" id="KW-0812">Transmembrane</keyword>
<accession>A0ABN2GZZ2</accession>
<evidence type="ECO:0000313" key="4">
    <source>
        <dbReference type="Proteomes" id="UP001500618"/>
    </source>
</evidence>
<comment type="caution">
    <text evidence="3">The sequence shown here is derived from an EMBL/GenBank/DDBJ whole genome shotgun (WGS) entry which is preliminary data.</text>
</comment>
<evidence type="ECO:0000256" key="1">
    <source>
        <dbReference type="SAM" id="MobiDB-lite"/>
    </source>
</evidence>
<proteinExistence type="predicted"/>
<feature type="region of interest" description="Disordered" evidence="1">
    <location>
        <begin position="1"/>
        <end position="63"/>
    </location>
</feature>
<feature type="compositionally biased region" description="Polar residues" evidence="1">
    <location>
        <begin position="42"/>
        <end position="60"/>
    </location>
</feature>
<keyword evidence="4" id="KW-1185">Reference proteome</keyword>
<feature type="compositionally biased region" description="Pro residues" evidence="1">
    <location>
        <begin position="26"/>
        <end position="36"/>
    </location>
</feature>
<feature type="transmembrane region" description="Helical" evidence="2">
    <location>
        <begin position="159"/>
        <end position="179"/>
    </location>
</feature>
<dbReference type="RefSeq" id="WP_344310915.1">
    <property type="nucleotide sequence ID" value="NZ_BAAANY010000009.1"/>
</dbReference>